<feature type="compositionally biased region" description="Low complexity" evidence="1">
    <location>
        <begin position="1"/>
        <end position="21"/>
    </location>
</feature>
<accession>A0AAD2CKD1</accession>
<feature type="region of interest" description="Disordered" evidence="1">
    <location>
        <begin position="1"/>
        <end position="29"/>
    </location>
</feature>
<feature type="transmembrane region" description="Helical" evidence="2">
    <location>
        <begin position="135"/>
        <end position="156"/>
    </location>
</feature>
<evidence type="ECO:0000313" key="4">
    <source>
        <dbReference type="Proteomes" id="UP001295423"/>
    </source>
</evidence>
<keyword evidence="4" id="KW-1185">Reference proteome</keyword>
<dbReference type="EMBL" id="CAKOGP040000446">
    <property type="protein sequence ID" value="CAJ1935236.1"/>
    <property type="molecule type" value="Genomic_DNA"/>
</dbReference>
<keyword evidence="2" id="KW-0472">Membrane</keyword>
<evidence type="ECO:0000313" key="3">
    <source>
        <dbReference type="EMBL" id="CAJ1935236.1"/>
    </source>
</evidence>
<name>A0AAD2CKD1_9STRA</name>
<evidence type="ECO:0000256" key="1">
    <source>
        <dbReference type="SAM" id="MobiDB-lite"/>
    </source>
</evidence>
<proteinExistence type="predicted"/>
<reference evidence="3" key="1">
    <citation type="submission" date="2023-08" db="EMBL/GenBank/DDBJ databases">
        <authorList>
            <person name="Audoor S."/>
            <person name="Bilcke G."/>
        </authorList>
    </citation>
    <scope>NUCLEOTIDE SEQUENCE</scope>
</reference>
<dbReference type="Proteomes" id="UP001295423">
    <property type="component" value="Unassembled WGS sequence"/>
</dbReference>
<gene>
    <name evidence="3" type="ORF">CYCCA115_LOCUS4572</name>
</gene>
<dbReference type="AlphaFoldDB" id="A0AAD2CKD1"/>
<comment type="caution">
    <text evidence="3">The sequence shown here is derived from an EMBL/GenBank/DDBJ whole genome shotgun (WGS) entry which is preliminary data.</text>
</comment>
<keyword evidence="2" id="KW-0812">Transmembrane</keyword>
<organism evidence="3 4">
    <name type="scientific">Cylindrotheca closterium</name>
    <dbReference type="NCBI Taxonomy" id="2856"/>
    <lineage>
        <taxon>Eukaryota</taxon>
        <taxon>Sar</taxon>
        <taxon>Stramenopiles</taxon>
        <taxon>Ochrophyta</taxon>
        <taxon>Bacillariophyta</taxon>
        <taxon>Bacillariophyceae</taxon>
        <taxon>Bacillariophycidae</taxon>
        <taxon>Bacillariales</taxon>
        <taxon>Bacillariaceae</taxon>
        <taxon>Cylindrotheca</taxon>
    </lineage>
</organism>
<keyword evidence="2" id="KW-1133">Transmembrane helix</keyword>
<evidence type="ECO:0000256" key="2">
    <source>
        <dbReference type="SAM" id="Phobius"/>
    </source>
</evidence>
<sequence>MSVSSATSSSTAGSSEPSPMSTKKRVRRGHRKTVSFSDIDVIVLPWTLVGGYPLELACEPLDRYAVSVDSMEETRSFLGRFGDGTMSPVDRYNRIRSLSDQDSIPSLPVAIQVQEPRKLVEEEQHDLGRYLNRRFIVIGWALLLIGSCVMLSSASFQVYRPGYSLHQALKKMNGMIQSTEAIDMSTKEVPEKKQWMALLTKPKI</sequence>
<protein>
    <submittedName>
        <fullName evidence="3">Uncharacterized protein</fullName>
    </submittedName>
</protein>